<sequence length="153" mass="17657">MMINMKIFIIISLYATLTACCDNDNFIMNISHNSTTKLLSEDSIDKFMNIVVHELTDIQQNEINDVSYTKIILILVILICILLLKVKFYKISKCFRRKTNHDIIETIKINEFNYNMALTASVNEKHENIINDDTASKTFLNDKTVSIKGFDPN</sequence>
<dbReference type="RefSeq" id="NP_818770.1">
    <property type="nucleotide sequence ID" value="NC_004690.1"/>
</dbReference>
<organism evidence="2 3">
    <name type="scientific">Adoxophyes honmai nucleopolyhedrovirus</name>
    <dbReference type="NCBI Taxonomy" id="224399"/>
    <lineage>
        <taxon>Viruses</taxon>
        <taxon>Viruses incertae sedis</taxon>
        <taxon>Naldaviricetes</taxon>
        <taxon>Lefavirales</taxon>
        <taxon>Baculoviridae</taxon>
        <taxon>Alphabaculovirus</taxon>
        <taxon>Alphabaculovirus adhonmai</taxon>
    </lineage>
</organism>
<dbReference type="Proteomes" id="UP000232720">
    <property type="component" value="Genome"/>
</dbReference>
<name>Q80LH3_NPVAH</name>
<dbReference type="PROSITE" id="PS51257">
    <property type="entry name" value="PROKAR_LIPOPROTEIN"/>
    <property type="match status" value="1"/>
</dbReference>
<keyword evidence="3" id="KW-1185">Reference proteome</keyword>
<dbReference type="OrthoDB" id="28375at10239"/>
<accession>Q80LH3</accession>
<dbReference type="EMBL" id="AP006270">
    <property type="protein sequence ID" value="BAC67374.1"/>
    <property type="molecule type" value="Genomic_DNA"/>
</dbReference>
<reference evidence="2 3" key="1">
    <citation type="journal article" date="2003" name="Virology">
        <title>Genome sequence and organization of a nucleopolyhedrovirus isolated from the smaller tea tortrix, Adoxophyes honmai.</title>
        <authorList>
            <person name="Nakai M."/>
            <person name="Goto C."/>
            <person name="Kang W."/>
            <person name="Shikata M."/>
            <person name="Luque T."/>
            <person name="Kunimi Y."/>
        </authorList>
    </citation>
    <scope>NUCLEOTIDE SEQUENCE [LARGE SCALE GENOMIC DNA]</scope>
    <source>
        <strain evidence="2 3">ADN001</strain>
    </source>
</reference>
<feature type="transmembrane region" description="Helical" evidence="1">
    <location>
        <begin position="71"/>
        <end position="88"/>
    </location>
</feature>
<protein>
    <submittedName>
        <fullName evidence="2">Uncharacterized protein</fullName>
    </submittedName>
</protein>
<proteinExistence type="predicted"/>
<keyword evidence="1" id="KW-0812">Transmembrane</keyword>
<dbReference type="KEGG" id="vg:1485761"/>
<evidence type="ECO:0000313" key="2">
    <source>
        <dbReference type="EMBL" id="BAC67374.1"/>
    </source>
</evidence>
<keyword evidence="1" id="KW-0472">Membrane</keyword>
<organismHost>
    <name type="scientific">Adoxophyes honmai</name>
    <name type="common">Smaller tea tortrix moth</name>
    <dbReference type="NCBI Taxonomy" id="85585"/>
</organismHost>
<dbReference type="GeneID" id="1485761"/>
<evidence type="ECO:0000313" key="3">
    <source>
        <dbReference type="Proteomes" id="UP000232720"/>
    </source>
</evidence>
<keyword evidence="1" id="KW-1133">Transmembrane helix</keyword>
<evidence type="ECO:0000256" key="1">
    <source>
        <dbReference type="SAM" id="Phobius"/>
    </source>
</evidence>